<evidence type="ECO:0000313" key="10">
    <source>
        <dbReference type="EMBL" id="NGN39548.1"/>
    </source>
</evidence>
<evidence type="ECO:0000256" key="2">
    <source>
        <dbReference type="ARBA" id="ARBA00022679"/>
    </source>
</evidence>
<comment type="caution">
    <text evidence="8">Lacks conserved residue(s) required for the propagation of feature annotation.</text>
</comment>
<feature type="binding site" evidence="8">
    <location>
        <position position="99"/>
    </location>
    <ligand>
        <name>GTP</name>
        <dbReference type="ChEBI" id="CHEBI:37565"/>
    </ligand>
</feature>
<keyword evidence="11" id="KW-1185">Reference proteome</keyword>
<dbReference type="Gene3D" id="3.90.550.10">
    <property type="entry name" value="Spore Coat Polysaccharide Biosynthesis Protein SpsA, Chain A"/>
    <property type="match status" value="1"/>
</dbReference>
<protein>
    <recommendedName>
        <fullName evidence="8">Molybdenum cofactor guanylyltransferase</fullName>
        <shortName evidence="8">MoCo guanylyltransferase</shortName>
        <ecNumber evidence="8">2.7.7.77</ecNumber>
    </recommendedName>
    <alternativeName>
        <fullName evidence="8">GTP:molybdopterin guanylyltransferase</fullName>
    </alternativeName>
    <alternativeName>
        <fullName evidence="8">Mo-MPT guanylyltransferase</fullName>
    </alternativeName>
    <alternativeName>
        <fullName evidence="8">Molybdopterin guanylyltransferase</fullName>
    </alternativeName>
    <alternativeName>
        <fullName evidence="8">Molybdopterin-guanine dinucleotide synthase</fullName>
        <shortName evidence="8">MGD synthase</shortName>
    </alternativeName>
</protein>
<accession>A0A7C9VAB4</accession>
<dbReference type="SUPFAM" id="SSF53448">
    <property type="entry name" value="Nucleotide-diphospho-sugar transferases"/>
    <property type="match status" value="1"/>
</dbReference>
<name>A0A7C9VAB4_9HYPH</name>
<comment type="subcellular location">
    <subcellularLocation>
        <location evidence="8">Cytoplasm</location>
    </subcellularLocation>
</comment>
<organism evidence="10 11">
    <name type="scientific">Mesorhizobium zhangyense</name>
    <dbReference type="NCBI Taxonomy" id="1776730"/>
    <lineage>
        <taxon>Bacteria</taxon>
        <taxon>Pseudomonadati</taxon>
        <taxon>Pseudomonadota</taxon>
        <taxon>Alphaproteobacteria</taxon>
        <taxon>Hyphomicrobiales</taxon>
        <taxon>Phyllobacteriaceae</taxon>
        <taxon>Mesorhizobium</taxon>
    </lineage>
</organism>
<dbReference type="NCBIfam" id="TIGR02665">
    <property type="entry name" value="molyb_mobA"/>
    <property type="match status" value="1"/>
</dbReference>
<dbReference type="CDD" id="cd02503">
    <property type="entry name" value="MobA"/>
    <property type="match status" value="1"/>
</dbReference>
<keyword evidence="10" id="KW-0548">Nucleotidyltransferase</keyword>
<dbReference type="PANTHER" id="PTHR19136:SF81">
    <property type="entry name" value="MOLYBDENUM COFACTOR GUANYLYLTRANSFERASE"/>
    <property type="match status" value="1"/>
</dbReference>
<comment type="similarity">
    <text evidence="8">Belongs to the MobA family.</text>
</comment>
<evidence type="ECO:0000256" key="5">
    <source>
        <dbReference type="ARBA" id="ARBA00022842"/>
    </source>
</evidence>
<evidence type="ECO:0000256" key="1">
    <source>
        <dbReference type="ARBA" id="ARBA00022490"/>
    </source>
</evidence>
<comment type="catalytic activity">
    <reaction evidence="8">
        <text>Mo-molybdopterin + GTP + H(+) = Mo-molybdopterin guanine dinucleotide + diphosphate</text>
        <dbReference type="Rhea" id="RHEA:34243"/>
        <dbReference type="ChEBI" id="CHEBI:15378"/>
        <dbReference type="ChEBI" id="CHEBI:33019"/>
        <dbReference type="ChEBI" id="CHEBI:37565"/>
        <dbReference type="ChEBI" id="CHEBI:71302"/>
        <dbReference type="ChEBI" id="CHEBI:71310"/>
        <dbReference type="EC" id="2.7.7.77"/>
    </reaction>
</comment>
<feature type="domain" description="MobA-like NTP transferase" evidence="9">
    <location>
        <begin position="7"/>
        <end position="165"/>
    </location>
</feature>
<dbReference type="Pfam" id="PF12804">
    <property type="entry name" value="NTP_transf_3"/>
    <property type="match status" value="1"/>
</dbReference>
<comment type="function">
    <text evidence="8">Transfers a GMP moiety from GTP to Mo-molybdopterin (Mo-MPT) cofactor (Moco or molybdenum cofactor) to form Mo-molybdopterin guanine dinucleotide (Mo-MGD) cofactor.</text>
</comment>
<dbReference type="GO" id="GO:0061603">
    <property type="term" value="F:molybdenum cofactor guanylyltransferase activity"/>
    <property type="evidence" value="ECO:0007669"/>
    <property type="project" value="UniProtKB-EC"/>
</dbReference>
<reference evidence="10 11" key="1">
    <citation type="submission" date="2020-02" db="EMBL/GenBank/DDBJ databases">
        <title>Genome sequence of the type strain CGMCC 1.15528 of Mesorhizobium zhangyense.</title>
        <authorList>
            <person name="Gao J."/>
            <person name="Sun J."/>
        </authorList>
    </citation>
    <scope>NUCLEOTIDE SEQUENCE [LARGE SCALE GENOMIC DNA]</scope>
    <source>
        <strain evidence="10 11">CGMCC 1.15528</strain>
    </source>
</reference>
<dbReference type="RefSeq" id="WP_165113195.1">
    <property type="nucleotide sequence ID" value="NZ_JAAKZG010000001.1"/>
</dbReference>
<evidence type="ECO:0000256" key="8">
    <source>
        <dbReference type="HAMAP-Rule" id="MF_00316"/>
    </source>
</evidence>
<dbReference type="InterPro" id="IPR025877">
    <property type="entry name" value="MobA-like_NTP_Trfase"/>
</dbReference>
<comment type="cofactor">
    <cofactor evidence="8">
        <name>Mg(2+)</name>
        <dbReference type="ChEBI" id="CHEBI:18420"/>
    </cofactor>
</comment>
<comment type="caution">
    <text evidence="10">The sequence shown here is derived from an EMBL/GenBank/DDBJ whole genome shotgun (WGS) entry which is preliminary data.</text>
</comment>
<proteinExistence type="inferred from homology"/>
<comment type="domain">
    <text evidence="8">The N-terminal domain determines nucleotide recognition and specific binding, while the C-terminal domain determines the specific binding to the target protein.</text>
</comment>
<dbReference type="InterPro" id="IPR029044">
    <property type="entry name" value="Nucleotide-diphossugar_trans"/>
</dbReference>
<dbReference type="GO" id="GO:1902758">
    <property type="term" value="P:bis(molybdopterin guanine dinucleotide)molybdenum biosynthetic process"/>
    <property type="evidence" value="ECO:0007669"/>
    <property type="project" value="TreeGrafter"/>
</dbReference>
<evidence type="ECO:0000256" key="3">
    <source>
        <dbReference type="ARBA" id="ARBA00022723"/>
    </source>
</evidence>
<dbReference type="EMBL" id="JAAKZG010000001">
    <property type="protein sequence ID" value="NGN39548.1"/>
    <property type="molecule type" value="Genomic_DNA"/>
</dbReference>
<dbReference type="GO" id="GO:0046872">
    <property type="term" value="F:metal ion binding"/>
    <property type="evidence" value="ECO:0007669"/>
    <property type="project" value="UniProtKB-KW"/>
</dbReference>
<sequence length="205" mass="21766">MQEDIAGLILSGGRATRMGGGDKTLRPLGGRTILSQVISRLAPQTGRMAISANGDPARLAGFGLPVIADTAGAGPLAGILAGMEWARPVASHILTVAGDTPFFPANLCEKLDAARKGEAGRIAVACSDGEQHPTFALWPVTLHDELLVFLGGQHKFRVRAFIESHDFVEVDFPMLDVAEKIVDPFFNINTPGELQEAEAIVRAMI</sequence>
<evidence type="ECO:0000256" key="7">
    <source>
        <dbReference type="ARBA" id="ARBA00023150"/>
    </source>
</evidence>
<dbReference type="InterPro" id="IPR013482">
    <property type="entry name" value="Molybde_CF_guanTrfase"/>
</dbReference>
<dbReference type="EC" id="2.7.7.77" evidence="8"/>
<gene>
    <name evidence="8 10" type="primary">mobA</name>
    <name evidence="10" type="ORF">G6N74_00565</name>
</gene>
<feature type="binding site" evidence="8">
    <location>
        <position position="23"/>
    </location>
    <ligand>
        <name>GTP</name>
        <dbReference type="ChEBI" id="CHEBI:37565"/>
    </ligand>
</feature>
<dbReference type="HAMAP" id="MF_00316">
    <property type="entry name" value="MobA"/>
    <property type="match status" value="1"/>
</dbReference>
<evidence type="ECO:0000259" key="9">
    <source>
        <dbReference type="Pfam" id="PF12804"/>
    </source>
</evidence>
<dbReference type="AlphaFoldDB" id="A0A7C9VAB4"/>
<keyword evidence="7 8" id="KW-0501">Molybdenum cofactor biosynthesis</keyword>
<dbReference type="Proteomes" id="UP000481252">
    <property type="component" value="Unassembled WGS sequence"/>
</dbReference>
<dbReference type="GO" id="GO:0005737">
    <property type="term" value="C:cytoplasm"/>
    <property type="evidence" value="ECO:0007669"/>
    <property type="project" value="UniProtKB-SubCell"/>
</dbReference>
<keyword evidence="6 8" id="KW-0342">GTP-binding</keyword>
<comment type="subunit">
    <text evidence="8">Monomer.</text>
</comment>
<dbReference type="PANTHER" id="PTHR19136">
    <property type="entry name" value="MOLYBDENUM COFACTOR GUANYLYLTRANSFERASE"/>
    <property type="match status" value="1"/>
</dbReference>
<feature type="binding site" evidence="8">
    <location>
        <position position="99"/>
    </location>
    <ligand>
        <name>Mg(2+)</name>
        <dbReference type="ChEBI" id="CHEBI:18420"/>
    </ligand>
</feature>
<keyword evidence="2 8" id="KW-0808">Transferase</keyword>
<evidence type="ECO:0000256" key="6">
    <source>
        <dbReference type="ARBA" id="ARBA00023134"/>
    </source>
</evidence>
<feature type="binding site" evidence="8">
    <location>
        <position position="69"/>
    </location>
    <ligand>
        <name>GTP</name>
        <dbReference type="ChEBI" id="CHEBI:37565"/>
    </ligand>
</feature>
<keyword evidence="4 8" id="KW-0547">Nucleotide-binding</keyword>
<keyword evidence="3 8" id="KW-0479">Metal-binding</keyword>
<feature type="binding site" evidence="8">
    <location>
        <begin position="10"/>
        <end position="12"/>
    </location>
    <ligand>
        <name>GTP</name>
        <dbReference type="ChEBI" id="CHEBI:37565"/>
    </ligand>
</feature>
<dbReference type="GO" id="GO:0005525">
    <property type="term" value="F:GTP binding"/>
    <property type="evidence" value="ECO:0007669"/>
    <property type="project" value="UniProtKB-UniRule"/>
</dbReference>
<keyword evidence="5 8" id="KW-0460">Magnesium</keyword>
<evidence type="ECO:0000256" key="4">
    <source>
        <dbReference type="ARBA" id="ARBA00022741"/>
    </source>
</evidence>
<evidence type="ECO:0000313" key="11">
    <source>
        <dbReference type="Proteomes" id="UP000481252"/>
    </source>
</evidence>
<keyword evidence="1 8" id="KW-0963">Cytoplasm</keyword>